<dbReference type="Gene3D" id="3.55.50.30">
    <property type="match status" value="1"/>
</dbReference>
<keyword evidence="1" id="KW-1133">Transmembrane helix</keyword>
<dbReference type="InterPro" id="IPR012373">
    <property type="entry name" value="Ferrdict_sens_TM"/>
</dbReference>
<keyword evidence="1" id="KW-0472">Membrane</keyword>
<dbReference type="Proteomes" id="UP000198916">
    <property type="component" value="Unassembled WGS sequence"/>
</dbReference>
<dbReference type="Gene3D" id="2.60.120.1440">
    <property type="match status" value="1"/>
</dbReference>
<dbReference type="PANTHER" id="PTHR30273:SF2">
    <property type="entry name" value="PROTEIN FECR"/>
    <property type="match status" value="1"/>
</dbReference>
<evidence type="ECO:0000313" key="5">
    <source>
        <dbReference type="Proteomes" id="UP000198916"/>
    </source>
</evidence>
<feature type="domain" description="FecR protein" evidence="2">
    <location>
        <begin position="167"/>
        <end position="276"/>
    </location>
</feature>
<gene>
    <name evidence="4" type="ORF">SAMN05421740_103614</name>
</gene>
<dbReference type="STRING" id="332977.SAMN05421740_103614"/>
<dbReference type="InterPro" id="IPR006860">
    <property type="entry name" value="FecR"/>
</dbReference>
<dbReference type="GO" id="GO:0016989">
    <property type="term" value="F:sigma factor antagonist activity"/>
    <property type="evidence" value="ECO:0007669"/>
    <property type="project" value="TreeGrafter"/>
</dbReference>
<name>A0A1H7MQZ3_9SPHI</name>
<reference evidence="5" key="1">
    <citation type="submission" date="2016-10" db="EMBL/GenBank/DDBJ databases">
        <authorList>
            <person name="Varghese N."/>
            <person name="Submissions S."/>
        </authorList>
    </citation>
    <scope>NUCLEOTIDE SEQUENCE [LARGE SCALE GENOMIC DNA]</scope>
    <source>
        <strain evidence="5">Jip14</strain>
    </source>
</reference>
<dbReference type="EMBL" id="FNZR01000003">
    <property type="protein sequence ID" value="SEL13662.1"/>
    <property type="molecule type" value="Genomic_DNA"/>
</dbReference>
<evidence type="ECO:0000313" key="4">
    <source>
        <dbReference type="EMBL" id="SEL13662.1"/>
    </source>
</evidence>
<protein>
    <submittedName>
        <fullName evidence="4">FecR family protein</fullName>
    </submittedName>
</protein>
<evidence type="ECO:0000256" key="1">
    <source>
        <dbReference type="SAM" id="Phobius"/>
    </source>
</evidence>
<dbReference type="InterPro" id="IPR032508">
    <property type="entry name" value="FecR_C"/>
</dbReference>
<feature type="domain" description="Protein FecR C-terminal" evidence="3">
    <location>
        <begin position="319"/>
        <end position="379"/>
    </location>
</feature>
<dbReference type="AlphaFoldDB" id="A0A1H7MQZ3"/>
<proteinExistence type="predicted"/>
<sequence length="393" mass="43270">MVRRYVKGRATPQESDFLDAWDHYLDTHHDAFARLPQQERDAIQDTILDELKSVIHTSKPRQTTIYRWAPYAAAMLIAVTAATWIFFGDAIVHYKATIVNAEDIVPGTNRATLTLADGRTIDLSETQTGIIIDEGITYADGTDLTSGDGKSAEIAKLSAEIVNELVLTTPKGGTYQVTLPDGSRVWLNASSALKYPSRFSGKERVVFLEGEAYFDIKSMPLPAGLPAPIGREGIGRLPFKVITNNQTIEVLGTEFNISAYAEDADTKTTLVEGSVQLSPLGGGRVVTLSPGQQAITRGSAIETKRVDTEPYTAWKDGFFYFDRLPTQAAIAQLARWYDLDVIYEGKLADVNMFAYIERNKPLSAVLKALEKSGLKFRVSQSGKRNQLIVLGEQ</sequence>
<dbReference type="Pfam" id="PF16344">
    <property type="entry name" value="FecR_C"/>
    <property type="match status" value="1"/>
</dbReference>
<evidence type="ECO:0000259" key="2">
    <source>
        <dbReference type="Pfam" id="PF04773"/>
    </source>
</evidence>
<evidence type="ECO:0000259" key="3">
    <source>
        <dbReference type="Pfam" id="PF16344"/>
    </source>
</evidence>
<organism evidence="4 5">
    <name type="scientific">Parapedobacter koreensis</name>
    <dbReference type="NCBI Taxonomy" id="332977"/>
    <lineage>
        <taxon>Bacteria</taxon>
        <taxon>Pseudomonadati</taxon>
        <taxon>Bacteroidota</taxon>
        <taxon>Sphingobacteriia</taxon>
        <taxon>Sphingobacteriales</taxon>
        <taxon>Sphingobacteriaceae</taxon>
        <taxon>Parapedobacter</taxon>
    </lineage>
</organism>
<keyword evidence="1" id="KW-0812">Transmembrane</keyword>
<feature type="transmembrane region" description="Helical" evidence="1">
    <location>
        <begin position="68"/>
        <end position="87"/>
    </location>
</feature>
<accession>A0A1H7MQZ3</accession>
<keyword evidence="5" id="KW-1185">Reference proteome</keyword>
<dbReference type="Pfam" id="PF04773">
    <property type="entry name" value="FecR"/>
    <property type="match status" value="1"/>
</dbReference>
<dbReference type="PANTHER" id="PTHR30273">
    <property type="entry name" value="PERIPLASMIC SIGNAL SENSOR AND SIGMA FACTOR ACTIVATOR FECR-RELATED"/>
    <property type="match status" value="1"/>
</dbReference>